<accession>A0ABV7DDS8</accession>
<name>A0ABV7DDS8_9HYPH</name>
<sequence length="86" mass="9608">MRMQFLTGEVAHGFPALLRVVFPAPGFDEPEVDLAEAVLEAYGGDAKVAMGELLLDADFLRDQLYTASRIMSQGFTRGWKPKYERV</sequence>
<dbReference type="Proteomes" id="UP001595377">
    <property type="component" value="Unassembled WGS sequence"/>
</dbReference>
<organism evidence="1 2">
    <name type="scientific">Shinella pollutisoli</name>
    <dbReference type="NCBI Taxonomy" id="2250594"/>
    <lineage>
        <taxon>Bacteria</taxon>
        <taxon>Pseudomonadati</taxon>
        <taxon>Pseudomonadota</taxon>
        <taxon>Alphaproteobacteria</taxon>
        <taxon>Hyphomicrobiales</taxon>
        <taxon>Rhizobiaceae</taxon>
        <taxon>Shinella</taxon>
    </lineage>
</organism>
<protein>
    <submittedName>
        <fullName evidence="1">Uncharacterized protein</fullName>
    </submittedName>
</protein>
<reference evidence="2" key="1">
    <citation type="journal article" date="2019" name="Int. J. Syst. Evol. Microbiol.">
        <title>The Global Catalogue of Microorganisms (GCM) 10K type strain sequencing project: providing services to taxonomists for standard genome sequencing and annotation.</title>
        <authorList>
            <consortium name="The Broad Institute Genomics Platform"/>
            <consortium name="The Broad Institute Genome Sequencing Center for Infectious Disease"/>
            <person name="Wu L."/>
            <person name="Ma J."/>
        </authorList>
    </citation>
    <scope>NUCLEOTIDE SEQUENCE [LARGE SCALE GENOMIC DNA]</scope>
    <source>
        <strain evidence="2">KCTC 52677</strain>
    </source>
</reference>
<comment type="caution">
    <text evidence="1">The sequence shown here is derived from an EMBL/GenBank/DDBJ whole genome shotgun (WGS) entry which is preliminary data.</text>
</comment>
<evidence type="ECO:0000313" key="2">
    <source>
        <dbReference type="Proteomes" id="UP001595377"/>
    </source>
</evidence>
<dbReference type="EMBL" id="JBHRSP010000011">
    <property type="protein sequence ID" value="MFC3072771.1"/>
    <property type="molecule type" value="Genomic_DNA"/>
</dbReference>
<gene>
    <name evidence="1" type="ORF">ACFOHH_06645</name>
</gene>
<proteinExistence type="predicted"/>
<keyword evidence="2" id="KW-1185">Reference proteome</keyword>
<evidence type="ECO:0000313" key="1">
    <source>
        <dbReference type="EMBL" id="MFC3072771.1"/>
    </source>
</evidence>
<dbReference type="RefSeq" id="WP_257318172.1">
    <property type="nucleotide sequence ID" value="NZ_JANFDG010000042.1"/>
</dbReference>